<dbReference type="SMART" id="SM00317">
    <property type="entry name" value="SET"/>
    <property type="match status" value="1"/>
</dbReference>
<dbReference type="EMBL" id="LHPF02000006">
    <property type="protein sequence ID" value="PSC73796.1"/>
    <property type="molecule type" value="Genomic_DNA"/>
</dbReference>
<dbReference type="AlphaFoldDB" id="A0A2P6VI73"/>
<gene>
    <name evidence="3" type="ORF">C2E20_2982</name>
</gene>
<dbReference type="Proteomes" id="UP000239649">
    <property type="component" value="Unassembled WGS sequence"/>
</dbReference>
<name>A0A2P6VI73_9CHLO</name>
<dbReference type="OrthoDB" id="551739at2759"/>
<dbReference type="PROSITE" id="PS50280">
    <property type="entry name" value="SET"/>
    <property type="match status" value="1"/>
</dbReference>
<dbReference type="InterPro" id="IPR001214">
    <property type="entry name" value="SET_dom"/>
</dbReference>
<keyword evidence="1" id="KW-0802">TPR repeat</keyword>
<accession>A0A2P6VI73</accession>
<sequence length="775" mass="82508">MFPFGLFPPGLGLGPLLGGLDPFGRDPFNPQTLVGRQRVARREYEALERDMQRGKALFTTTTRAGPGSASGSAAQLRNLRPLVMRLPLRPFTPLHVPAPPGLGLLITGVMLVLESEEEEDTACPLVVYNACPPKAGLRELDRLYPVGTRLAVKEPHFTIFADGTQGIRVDNPSDIIFLPADAAGAASGAGEREGSELDVAACADPQALRQRGNQLFKEGDWEGALHCYERCLELEPEDATAHNNRAAALIELGHWEQAYLAAGRALQLEPSNSKARYRVARTLLQLRCYMPALEHAKAVRQQLPKDESAKELLRAAEALAAQAQGQYDMAALLGAKQAKQTARGKPDGSKAPALADWVGPIEVFASPTAGRGLRTTKAVKAGELLLVEQALAAAQMPANRMDLHLDFGSMRMNKGSQQQLAGELVLVAASSALDRQRVVSLYCGEDATGAQAVPAELQPLQSEAELGAALDAAQADAAQNAGPNMQRALAVVRWNAWGSSGGEQDPALSRHGERGGEDSTVWALACAANHSCSPNAHIVFVAGAVFLRASRAIPAGDEVFVTYNEDALLLPLRKRRERLRGWGFHCRCARCLAEEGLPGGVEEGMEKAYRRLCALPPRQAAVGGRELLREVQAQLSANEAALGSALSAGGEAGPGRQQAMEWGLACVLGAYRLAIACAQVAEDKQTTLELQRTCLRIITAVRPGCVEHVTVAAIHACDAGGGMHAMKPGALKRSGPAKQALTLALGASKTRYGRELSEAAALSLLNRQLQHGMRG</sequence>
<organism evidence="3 4">
    <name type="scientific">Micractinium conductrix</name>
    <dbReference type="NCBI Taxonomy" id="554055"/>
    <lineage>
        <taxon>Eukaryota</taxon>
        <taxon>Viridiplantae</taxon>
        <taxon>Chlorophyta</taxon>
        <taxon>core chlorophytes</taxon>
        <taxon>Trebouxiophyceae</taxon>
        <taxon>Chlorellales</taxon>
        <taxon>Chlorellaceae</taxon>
        <taxon>Chlorella clade</taxon>
        <taxon>Micractinium</taxon>
    </lineage>
</organism>
<evidence type="ECO:0000259" key="2">
    <source>
        <dbReference type="PROSITE" id="PS50280"/>
    </source>
</evidence>
<dbReference type="CDD" id="cd20071">
    <property type="entry name" value="SET_SMYD"/>
    <property type="match status" value="1"/>
</dbReference>
<dbReference type="InterPro" id="IPR019734">
    <property type="entry name" value="TPR_rpt"/>
</dbReference>
<evidence type="ECO:0000313" key="4">
    <source>
        <dbReference type="Proteomes" id="UP000239649"/>
    </source>
</evidence>
<dbReference type="SMART" id="SM00028">
    <property type="entry name" value="TPR"/>
    <property type="match status" value="3"/>
</dbReference>
<dbReference type="InterPro" id="IPR053209">
    <property type="entry name" value="Gramillin-biosynth_MTr"/>
</dbReference>
<feature type="domain" description="SET" evidence="2">
    <location>
        <begin position="359"/>
        <end position="564"/>
    </location>
</feature>
<feature type="repeat" description="TPR" evidence="1">
    <location>
        <begin position="239"/>
        <end position="272"/>
    </location>
</feature>
<dbReference type="PANTHER" id="PTHR47643">
    <property type="entry name" value="TPR DOMAIN PROTEIN (AFU_ORTHOLOGUE AFUA_5G12710)"/>
    <property type="match status" value="1"/>
</dbReference>
<feature type="repeat" description="TPR" evidence="1">
    <location>
        <begin position="205"/>
        <end position="238"/>
    </location>
</feature>
<dbReference type="SUPFAM" id="SSF48452">
    <property type="entry name" value="TPR-like"/>
    <property type="match status" value="1"/>
</dbReference>
<dbReference type="Pfam" id="PF13414">
    <property type="entry name" value="TPR_11"/>
    <property type="match status" value="1"/>
</dbReference>
<dbReference type="PANTHER" id="PTHR47643:SF2">
    <property type="entry name" value="TPR DOMAIN PROTEIN (AFU_ORTHOLOGUE AFUA_5G12710)"/>
    <property type="match status" value="1"/>
</dbReference>
<comment type="caution">
    <text evidence="3">The sequence shown here is derived from an EMBL/GenBank/DDBJ whole genome shotgun (WGS) entry which is preliminary data.</text>
</comment>
<evidence type="ECO:0000313" key="3">
    <source>
        <dbReference type="EMBL" id="PSC73796.1"/>
    </source>
</evidence>
<dbReference type="SUPFAM" id="SSF82199">
    <property type="entry name" value="SET domain"/>
    <property type="match status" value="1"/>
</dbReference>
<dbReference type="InterPro" id="IPR046341">
    <property type="entry name" value="SET_dom_sf"/>
</dbReference>
<dbReference type="STRING" id="554055.A0A2P6VI73"/>
<dbReference type="Pfam" id="PF00856">
    <property type="entry name" value="SET"/>
    <property type="match status" value="1"/>
</dbReference>
<dbReference type="Gene3D" id="1.25.40.10">
    <property type="entry name" value="Tetratricopeptide repeat domain"/>
    <property type="match status" value="1"/>
</dbReference>
<reference evidence="3 4" key="1">
    <citation type="journal article" date="2018" name="Plant J.">
        <title>Genome sequences of Chlorella sorokiniana UTEX 1602 and Micractinium conductrix SAG 241.80: implications to maltose excretion by a green alga.</title>
        <authorList>
            <person name="Arriola M.B."/>
            <person name="Velmurugan N."/>
            <person name="Zhang Y."/>
            <person name="Plunkett M.H."/>
            <person name="Hondzo H."/>
            <person name="Barney B.M."/>
        </authorList>
    </citation>
    <scope>NUCLEOTIDE SEQUENCE [LARGE SCALE GENOMIC DNA]</scope>
    <source>
        <strain evidence="3 4">SAG 241.80</strain>
    </source>
</reference>
<dbReference type="Gene3D" id="2.170.270.10">
    <property type="entry name" value="SET domain"/>
    <property type="match status" value="1"/>
</dbReference>
<proteinExistence type="predicted"/>
<evidence type="ECO:0000256" key="1">
    <source>
        <dbReference type="PROSITE-ProRule" id="PRU00339"/>
    </source>
</evidence>
<dbReference type="InterPro" id="IPR011990">
    <property type="entry name" value="TPR-like_helical_dom_sf"/>
</dbReference>
<protein>
    <submittedName>
        <fullName evidence="3">TPR domain</fullName>
    </submittedName>
</protein>
<keyword evidence="4" id="KW-1185">Reference proteome</keyword>
<dbReference type="PROSITE" id="PS50005">
    <property type="entry name" value="TPR"/>
    <property type="match status" value="2"/>
</dbReference>